<evidence type="ECO:0000256" key="14">
    <source>
        <dbReference type="ARBA" id="ARBA00022833"/>
    </source>
</evidence>
<name>A0A6P7TER2_9MOLL</name>
<keyword evidence="8" id="KW-0645">Protease</keyword>
<keyword evidence="15" id="KW-0539">Nucleus</keyword>
<keyword evidence="14" id="KW-0862">Zinc</keyword>
<dbReference type="GO" id="GO:0005634">
    <property type="term" value="C:nucleus"/>
    <property type="evidence" value="ECO:0007669"/>
    <property type="project" value="UniProtKB-SubCell"/>
</dbReference>
<keyword evidence="11" id="KW-0833">Ubl conjugation pathway</keyword>
<dbReference type="GO" id="GO:0035871">
    <property type="term" value="P:protein K11-linked deubiquitination"/>
    <property type="evidence" value="ECO:0007669"/>
    <property type="project" value="TreeGrafter"/>
</dbReference>
<feature type="compositionally biased region" description="Polar residues" evidence="16">
    <location>
        <begin position="66"/>
        <end position="81"/>
    </location>
</feature>
<keyword evidence="10" id="KW-0863">Zinc-finger</keyword>
<dbReference type="Pfam" id="PF03943">
    <property type="entry name" value="TAP_C"/>
    <property type="match status" value="1"/>
</dbReference>
<dbReference type="GO" id="GO:0071947">
    <property type="term" value="P:protein deubiquitination involved in ubiquitin-dependent protein catabolic process"/>
    <property type="evidence" value="ECO:0007669"/>
    <property type="project" value="TreeGrafter"/>
</dbReference>
<evidence type="ECO:0000256" key="1">
    <source>
        <dbReference type="ARBA" id="ARBA00000707"/>
    </source>
</evidence>
<dbReference type="InterPro" id="IPR051346">
    <property type="entry name" value="OTU_Deubiquitinase"/>
</dbReference>
<feature type="compositionally biased region" description="Polar residues" evidence="16">
    <location>
        <begin position="274"/>
        <end position="284"/>
    </location>
</feature>
<gene>
    <name evidence="20 21" type="primary">LOC115223321</name>
</gene>
<dbReference type="Gene3D" id="4.10.240.30">
    <property type="match status" value="1"/>
</dbReference>
<evidence type="ECO:0000256" key="4">
    <source>
        <dbReference type="ARBA" id="ARBA00005865"/>
    </source>
</evidence>
<feature type="region of interest" description="Disordered" evidence="16">
    <location>
        <begin position="469"/>
        <end position="499"/>
    </location>
</feature>
<evidence type="ECO:0000259" key="18">
    <source>
        <dbReference type="PROSITE" id="PS51036"/>
    </source>
</evidence>
<accession>A0A6P7TER2</accession>
<dbReference type="GO" id="GO:0008270">
    <property type="term" value="F:zinc ion binding"/>
    <property type="evidence" value="ECO:0007669"/>
    <property type="project" value="UniProtKB-KW"/>
</dbReference>
<feature type="compositionally biased region" description="Low complexity" evidence="16">
    <location>
        <begin position="677"/>
        <end position="688"/>
    </location>
</feature>
<comment type="catalytic activity">
    <reaction evidence="1">
        <text>Thiol-dependent hydrolysis of ester, thioester, amide, peptide and isopeptide bonds formed by the C-terminal Gly of ubiquitin (a 76-residue protein attached to proteins as an intracellular targeting signal).</text>
        <dbReference type="EC" id="3.4.19.12"/>
    </reaction>
</comment>
<dbReference type="KEGG" id="osn:115223321"/>
<dbReference type="RefSeq" id="XP_029649693.1">
    <property type="nucleotide sequence ID" value="XM_029793833.2"/>
</dbReference>
<comment type="similarity">
    <text evidence="4">Belongs to the peptidase C64 family.</text>
</comment>
<protein>
    <recommendedName>
        <fullName evidence="5">ubiquitinyl hydrolase 1</fullName>
        <ecNumber evidence="5">3.4.19.12</ecNumber>
    </recommendedName>
</protein>
<dbReference type="GO" id="GO:0005737">
    <property type="term" value="C:cytoplasm"/>
    <property type="evidence" value="ECO:0007669"/>
    <property type="project" value="UniProtKB-SubCell"/>
</dbReference>
<evidence type="ECO:0000256" key="6">
    <source>
        <dbReference type="ARBA" id="ARBA00022490"/>
    </source>
</evidence>
<organism evidence="19 20">
    <name type="scientific">Octopus sinensis</name>
    <name type="common">East Asian common octopus</name>
    <dbReference type="NCBI Taxonomy" id="2607531"/>
    <lineage>
        <taxon>Eukaryota</taxon>
        <taxon>Metazoa</taxon>
        <taxon>Spiralia</taxon>
        <taxon>Lophotrochozoa</taxon>
        <taxon>Mollusca</taxon>
        <taxon>Cephalopoda</taxon>
        <taxon>Coleoidea</taxon>
        <taxon>Octopodiformes</taxon>
        <taxon>Octopoda</taxon>
        <taxon>Incirrata</taxon>
        <taxon>Octopodidae</taxon>
        <taxon>Octopus</taxon>
    </lineage>
</organism>
<feature type="region of interest" description="Disordered" evidence="16">
    <location>
        <begin position="66"/>
        <end position="94"/>
    </location>
</feature>
<dbReference type="GO" id="GO:0003677">
    <property type="term" value="F:DNA binding"/>
    <property type="evidence" value="ECO:0007669"/>
    <property type="project" value="InterPro"/>
</dbReference>
<dbReference type="AlphaFoldDB" id="A0A6P7TER2"/>
<dbReference type="Gene3D" id="1.10.8.10">
    <property type="entry name" value="DNA helicase RuvA subunit, C-terminal domain"/>
    <property type="match status" value="1"/>
</dbReference>
<evidence type="ECO:0000313" key="21">
    <source>
        <dbReference type="RefSeq" id="XP_029649694.1"/>
    </source>
</evidence>
<dbReference type="RefSeq" id="XP_029649694.1">
    <property type="nucleotide sequence ID" value="XM_029793834.2"/>
</dbReference>
<comment type="subcellular location">
    <subcellularLocation>
        <location evidence="3">Cytoplasm</location>
    </subcellularLocation>
    <subcellularLocation>
        <location evidence="2">Nucleus</location>
    </subcellularLocation>
</comment>
<evidence type="ECO:0000256" key="11">
    <source>
        <dbReference type="ARBA" id="ARBA00022786"/>
    </source>
</evidence>
<proteinExistence type="inferred from homology"/>
<evidence type="ECO:0000256" key="15">
    <source>
        <dbReference type="ARBA" id="ARBA00023242"/>
    </source>
</evidence>
<keyword evidence="19" id="KW-1185">Reference proteome</keyword>
<keyword evidence="13" id="KW-0788">Thiol protease</keyword>
<evidence type="ECO:0000256" key="5">
    <source>
        <dbReference type="ARBA" id="ARBA00012759"/>
    </source>
</evidence>
<dbReference type="Pfam" id="PF02338">
    <property type="entry name" value="OTU"/>
    <property type="match status" value="1"/>
</dbReference>
<evidence type="ECO:0000256" key="9">
    <source>
        <dbReference type="ARBA" id="ARBA00022723"/>
    </source>
</evidence>
<evidence type="ECO:0000259" key="17">
    <source>
        <dbReference type="PROSITE" id="PS50802"/>
    </source>
</evidence>
<evidence type="ECO:0000256" key="3">
    <source>
        <dbReference type="ARBA" id="ARBA00004496"/>
    </source>
</evidence>
<evidence type="ECO:0000313" key="20">
    <source>
        <dbReference type="RefSeq" id="XP_029649693.1"/>
    </source>
</evidence>
<dbReference type="InterPro" id="IPR005637">
    <property type="entry name" value="TAP_C_dom"/>
</dbReference>
<evidence type="ECO:0000313" key="19">
    <source>
        <dbReference type="Proteomes" id="UP000515154"/>
    </source>
</evidence>
<dbReference type="PROSITE" id="PS51036">
    <property type="entry name" value="ZF_A20"/>
    <property type="match status" value="2"/>
</dbReference>
<feature type="domain" description="A20-type" evidence="18">
    <location>
        <begin position="830"/>
        <end position="865"/>
    </location>
</feature>
<evidence type="ECO:0000256" key="8">
    <source>
        <dbReference type="ARBA" id="ARBA00022670"/>
    </source>
</evidence>
<feature type="compositionally biased region" description="Low complexity" evidence="16">
    <location>
        <begin position="211"/>
        <end position="230"/>
    </location>
</feature>
<dbReference type="Gene3D" id="1.20.5.4770">
    <property type="match status" value="1"/>
</dbReference>
<feature type="domain" description="OTU" evidence="17">
    <location>
        <begin position="383"/>
        <end position="580"/>
    </location>
</feature>
<dbReference type="EC" id="3.4.19.12" evidence="5"/>
<dbReference type="InterPro" id="IPR003323">
    <property type="entry name" value="OTU_dom"/>
</dbReference>
<dbReference type="PROSITE" id="PS50802">
    <property type="entry name" value="OTU"/>
    <property type="match status" value="1"/>
</dbReference>
<dbReference type="SMART" id="SM00259">
    <property type="entry name" value="ZnF_A20"/>
    <property type="match status" value="2"/>
</dbReference>
<keyword evidence="7" id="KW-0597">Phosphoprotein</keyword>
<sequence>MAKQERSQMLEEFVQETGLDRRFAQNVLQESNWCLKDARKILQPLTITEASVHPYQPQYGVERQANTTVPAPPSSHVSMASMSRAPRGGGRTSALAPTTAQHYYDSAVACLESNKDLPSSRSPYCTTDGSATTAAAPTGGIHRAVSGAPLSQGTPSAFSNGAVLRPSAGGISSRQMYSVDYDFNESRRYGPVKGGAIERTVPIHIEKGYGSNHSATTSSTTNRTATLSNSPANSHFYPIQDSLPKVTSNSQDISLSSQCDGQQQANSSDHHKQGTSPSLGQVNCPTPEASSVDPHHKLKRGISNTVENVPLVSKVRNDVLQDIEESSHDHMYTQTFVLPDLSVYSEDFRMFLERDLVETSTLVSLEQAGRLNWWSTVGVCQRLMPMATTGDGNCLLHAASLAMWGVQDRDLILRKALYDTMTKEIYRGALYRRWRWQQTLLNKESGLIFSEDEWKSEWSNLLKLASPKPRSIMSTTTGSASSPSSSPSSQANQSLKSPSGTSPVVYESLEEFHVFVLAHVLQRPIIVVADTVLRDANGEALAPIPFGGIYLPLECDCHTSNHTPLLLTYDAAHFSALVPMATDCYSDKLSECSAAIPLVDPNFELLPIHFPNDPTDKINWKMHEKNPQPSELGLDERLLLLQNYLELDWLPMTHPNELEDTECMDQKSCGSHESDQSDVSSCGGSVSGNTTAKEKKKDLKEKRMSQQMQTVAKQFGSIGKSMGKKLKKNFSIGKSGKLLPPEVGEKLSRPTSVGGGVTQSTKLTISIAMFLERDKVLCAKLSTNKTSVQKELIRNYLFNANKRFEKEVESRRKREEEGFGRGAVNRRERSCLPTKCVTTDCNMYGTVETSYLCSKCYSQQKQQAMNQEKSKSQVGGIYNTYPCHGKWSEQIPAPMYAQTHSKSKFFTSAMDKGCNTIPTTSVGMVTRSVPEQQRGSQTLPATFGKQRPSSLEFLAGGGGSTNSYGGEDVDADLNSEMKQLSTNIPSHEDITIVTSTTTSTSIATTTVTSSTTAATSTTTVSSSCEFTPVQPQLALNERGLPIVVNNNQPCCRTPSPDYDNVDYLSFKKNNLNQAESVMDCANKTSLLYVSGVDGANTPIHCLTKGCEFYGSLDRNSLCSKCYRESTKSDAICHPAKPGKI</sequence>
<evidence type="ECO:0000256" key="10">
    <source>
        <dbReference type="ARBA" id="ARBA00022771"/>
    </source>
</evidence>
<feature type="compositionally biased region" description="Low complexity" evidence="16">
    <location>
        <begin position="479"/>
        <end position="494"/>
    </location>
</feature>
<keyword evidence="12" id="KW-0378">Hydrolase</keyword>
<dbReference type="GO" id="GO:0071108">
    <property type="term" value="P:protein K48-linked deubiquitination"/>
    <property type="evidence" value="ECO:0007669"/>
    <property type="project" value="TreeGrafter"/>
</dbReference>
<keyword evidence="6" id="KW-0963">Cytoplasm</keyword>
<feature type="compositionally biased region" description="Polar residues" evidence="16">
    <location>
        <begin position="245"/>
        <end position="267"/>
    </location>
</feature>
<evidence type="ECO:0000256" key="2">
    <source>
        <dbReference type="ARBA" id="ARBA00004123"/>
    </source>
</evidence>
<evidence type="ECO:0000256" key="12">
    <source>
        <dbReference type="ARBA" id="ARBA00022801"/>
    </source>
</evidence>
<dbReference type="PANTHER" id="PTHR13367:SF27">
    <property type="entry name" value="OTU DOMAIN-CONTAINING PROTEIN"/>
    <property type="match status" value="1"/>
</dbReference>
<feature type="region of interest" description="Disordered" evidence="16">
    <location>
        <begin position="667"/>
        <end position="705"/>
    </location>
</feature>
<reference evidence="20 21" key="1">
    <citation type="submission" date="2025-08" db="UniProtKB">
        <authorList>
            <consortium name="RefSeq"/>
        </authorList>
    </citation>
    <scope>IDENTIFICATION</scope>
</reference>
<feature type="region of interest" description="Disordered" evidence="16">
    <location>
        <begin position="208"/>
        <end position="296"/>
    </location>
</feature>
<evidence type="ECO:0000256" key="13">
    <source>
        <dbReference type="ARBA" id="ARBA00022807"/>
    </source>
</evidence>
<feature type="compositionally biased region" description="Basic and acidic residues" evidence="16">
    <location>
        <begin position="692"/>
        <end position="704"/>
    </location>
</feature>
<dbReference type="Proteomes" id="UP000515154">
    <property type="component" value="Linkage group LG22"/>
</dbReference>
<dbReference type="GO" id="GO:0004843">
    <property type="term" value="F:cysteine-type deubiquitinase activity"/>
    <property type="evidence" value="ECO:0007669"/>
    <property type="project" value="UniProtKB-EC"/>
</dbReference>
<dbReference type="InterPro" id="IPR002653">
    <property type="entry name" value="Znf_A20"/>
</dbReference>
<evidence type="ECO:0000256" key="7">
    <source>
        <dbReference type="ARBA" id="ARBA00022553"/>
    </source>
</evidence>
<dbReference type="CDD" id="cd22768">
    <property type="entry name" value="OTU_OTUD7"/>
    <property type="match status" value="1"/>
</dbReference>
<dbReference type="GO" id="GO:0070536">
    <property type="term" value="P:protein K63-linked deubiquitination"/>
    <property type="evidence" value="ECO:0007669"/>
    <property type="project" value="TreeGrafter"/>
</dbReference>
<dbReference type="GO" id="GO:0070530">
    <property type="term" value="F:K63-linked polyubiquitin modification-dependent protein binding"/>
    <property type="evidence" value="ECO:0007669"/>
    <property type="project" value="TreeGrafter"/>
</dbReference>
<dbReference type="PANTHER" id="PTHR13367">
    <property type="entry name" value="UBIQUITIN THIOESTERASE"/>
    <property type="match status" value="1"/>
</dbReference>
<evidence type="ECO:0000256" key="16">
    <source>
        <dbReference type="SAM" id="MobiDB-lite"/>
    </source>
</evidence>
<feature type="domain" description="A20-type" evidence="18">
    <location>
        <begin position="1095"/>
        <end position="1130"/>
    </location>
</feature>
<keyword evidence="9" id="KW-0479">Metal-binding</keyword>